<evidence type="ECO:0000256" key="4">
    <source>
        <dbReference type="ARBA" id="ARBA00022989"/>
    </source>
</evidence>
<dbReference type="GO" id="GO:0015297">
    <property type="term" value="F:antiporter activity"/>
    <property type="evidence" value="ECO:0007669"/>
    <property type="project" value="InterPro"/>
</dbReference>
<accession>A0A9P8UUS8</accession>
<evidence type="ECO:0000256" key="1">
    <source>
        <dbReference type="ARBA" id="ARBA00004141"/>
    </source>
</evidence>
<feature type="transmembrane region" description="Helical" evidence="7">
    <location>
        <begin position="127"/>
        <end position="151"/>
    </location>
</feature>
<feature type="transmembrane region" description="Helical" evidence="7">
    <location>
        <begin position="446"/>
        <end position="464"/>
    </location>
</feature>
<organism evidence="8 9">
    <name type="scientific">Truncatella angustata</name>
    <dbReference type="NCBI Taxonomy" id="152316"/>
    <lineage>
        <taxon>Eukaryota</taxon>
        <taxon>Fungi</taxon>
        <taxon>Dikarya</taxon>
        <taxon>Ascomycota</taxon>
        <taxon>Pezizomycotina</taxon>
        <taxon>Sordariomycetes</taxon>
        <taxon>Xylariomycetidae</taxon>
        <taxon>Amphisphaeriales</taxon>
        <taxon>Sporocadaceae</taxon>
        <taxon>Truncatella</taxon>
    </lineage>
</organism>
<proteinExistence type="inferred from homology"/>
<keyword evidence="3 7" id="KW-0812">Transmembrane</keyword>
<dbReference type="RefSeq" id="XP_045962681.1">
    <property type="nucleotide sequence ID" value="XM_046095522.1"/>
</dbReference>
<feature type="transmembrane region" description="Helical" evidence="7">
    <location>
        <begin position="192"/>
        <end position="212"/>
    </location>
</feature>
<dbReference type="OrthoDB" id="2126698at2759"/>
<comment type="caution">
    <text evidence="8">The sequence shown here is derived from an EMBL/GenBank/DDBJ whole genome shotgun (WGS) entry which is preliminary data.</text>
</comment>
<gene>
    <name evidence="8" type="ORF">BKA67DRAFT_214437</name>
</gene>
<reference evidence="8" key="1">
    <citation type="journal article" date="2021" name="Nat. Commun.">
        <title>Genetic determinants of endophytism in the Arabidopsis root mycobiome.</title>
        <authorList>
            <person name="Mesny F."/>
            <person name="Miyauchi S."/>
            <person name="Thiergart T."/>
            <person name="Pickel B."/>
            <person name="Atanasova L."/>
            <person name="Karlsson M."/>
            <person name="Huettel B."/>
            <person name="Barry K.W."/>
            <person name="Haridas S."/>
            <person name="Chen C."/>
            <person name="Bauer D."/>
            <person name="Andreopoulos W."/>
            <person name="Pangilinan J."/>
            <person name="LaButti K."/>
            <person name="Riley R."/>
            <person name="Lipzen A."/>
            <person name="Clum A."/>
            <person name="Drula E."/>
            <person name="Henrissat B."/>
            <person name="Kohler A."/>
            <person name="Grigoriev I.V."/>
            <person name="Martin F.M."/>
            <person name="Hacquard S."/>
        </authorList>
    </citation>
    <scope>NUCLEOTIDE SEQUENCE</scope>
    <source>
        <strain evidence="8">MPI-SDFR-AT-0073</strain>
    </source>
</reference>
<dbReference type="InterPro" id="IPR002528">
    <property type="entry name" value="MATE_fam"/>
</dbReference>
<keyword evidence="5 7" id="KW-0472">Membrane</keyword>
<feature type="transmembrane region" description="Helical" evidence="7">
    <location>
        <begin position="414"/>
        <end position="434"/>
    </location>
</feature>
<feature type="region of interest" description="Disordered" evidence="6">
    <location>
        <begin position="1"/>
        <end position="22"/>
    </location>
</feature>
<dbReference type="GO" id="GO:0016020">
    <property type="term" value="C:membrane"/>
    <property type="evidence" value="ECO:0007669"/>
    <property type="project" value="UniProtKB-SubCell"/>
</dbReference>
<name>A0A9P8UUS8_9PEZI</name>
<evidence type="ECO:0000256" key="2">
    <source>
        <dbReference type="ARBA" id="ARBA00010199"/>
    </source>
</evidence>
<evidence type="ECO:0000256" key="5">
    <source>
        <dbReference type="ARBA" id="ARBA00023136"/>
    </source>
</evidence>
<evidence type="ECO:0000256" key="3">
    <source>
        <dbReference type="ARBA" id="ARBA00022692"/>
    </source>
</evidence>
<protein>
    <submittedName>
        <fullName evidence="8">Mate-domain-containing protein</fullName>
    </submittedName>
</protein>
<evidence type="ECO:0000256" key="6">
    <source>
        <dbReference type="SAM" id="MobiDB-lite"/>
    </source>
</evidence>
<dbReference type="InterPro" id="IPR045069">
    <property type="entry name" value="MATE_euk"/>
</dbReference>
<keyword evidence="9" id="KW-1185">Reference proteome</keyword>
<dbReference type="CDD" id="cd13132">
    <property type="entry name" value="MATE_eukaryotic"/>
    <property type="match status" value="1"/>
</dbReference>
<feature type="transmembrane region" description="Helical" evidence="7">
    <location>
        <begin position="315"/>
        <end position="337"/>
    </location>
</feature>
<feature type="transmembrane region" description="Helical" evidence="7">
    <location>
        <begin position="343"/>
        <end position="364"/>
    </location>
</feature>
<dbReference type="Pfam" id="PF01554">
    <property type="entry name" value="MatE"/>
    <property type="match status" value="2"/>
</dbReference>
<dbReference type="Proteomes" id="UP000758603">
    <property type="component" value="Unassembled WGS sequence"/>
</dbReference>
<dbReference type="GO" id="GO:1990961">
    <property type="term" value="P:xenobiotic detoxification by transmembrane export across the plasma membrane"/>
    <property type="evidence" value="ECO:0007669"/>
    <property type="project" value="InterPro"/>
</dbReference>
<dbReference type="EMBL" id="JAGPXC010000002">
    <property type="protein sequence ID" value="KAH6658447.1"/>
    <property type="molecule type" value="Genomic_DNA"/>
</dbReference>
<comment type="subcellular location">
    <subcellularLocation>
        <location evidence="1">Membrane</location>
        <topology evidence="1">Multi-pass membrane protein</topology>
    </subcellularLocation>
</comment>
<dbReference type="GeneID" id="70124415"/>
<evidence type="ECO:0000313" key="8">
    <source>
        <dbReference type="EMBL" id="KAH6658447.1"/>
    </source>
</evidence>
<keyword evidence="4 7" id="KW-1133">Transmembrane helix</keyword>
<comment type="similarity">
    <text evidence="2">Belongs to the multi antimicrobial extrusion (MATE) (TC 2.A.66.1) family.</text>
</comment>
<evidence type="ECO:0000313" key="9">
    <source>
        <dbReference type="Proteomes" id="UP000758603"/>
    </source>
</evidence>
<dbReference type="GO" id="GO:0042910">
    <property type="term" value="F:xenobiotic transmembrane transporter activity"/>
    <property type="evidence" value="ECO:0007669"/>
    <property type="project" value="InterPro"/>
</dbReference>
<evidence type="ECO:0000256" key="7">
    <source>
        <dbReference type="SAM" id="Phobius"/>
    </source>
</evidence>
<dbReference type="AlphaFoldDB" id="A0A9P8UUS8"/>
<feature type="transmembrane region" description="Helical" evidence="7">
    <location>
        <begin position="232"/>
        <end position="255"/>
    </location>
</feature>
<dbReference type="PANTHER" id="PTHR11206">
    <property type="entry name" value="MULTIDRUG RESISTANCE PROTEIN"/>
    <property type="match status" value="1"/>
</dbReference>
<sequence>MQPQGRTREQPPGSVDGDEITPLLGDPDELLAQPLTDKSELWLLAEYSLPLIGTYFLQYSFTIITTLVAGHLSSDDLAATSIGLTTLNLIGLATFEGMATALDTLCSQAYGSGNYHGVGLHVQRMMLLMAISLIPIAAVWLCSHWILPVFVKQDYLAAKAASFLRVSLIGMPGYASFEALKRFLQTQGDCNAALVILLVCAPLNAALSWFFAFKLGMGLEGAALGAALTNNIRAIMLVLYIALIAKWSHCCWGGLSREAFKNWGPMLRLSAAGSAVNLGEWLAFEAVTFSTSYISTEHLAAMTILTQLSVITWHIPFSISVAVSIRIGHLIGAGLVANARHAAALYSVVFAGIGCLDAVVFFLLRHELPKIISNDEYVRGIAAQAMTTVAAFQIVDALNVGTGGILRGLGRQSFAGVVVFPVNYLFAVPLAIWLELGSPDLKLHGTWIGLGLGLLVTVSINCIYMKWLKWQDCVESIKSREEA</sequence>
<dbReference type="NCBIfam" id="TIGR00797">
    <property type="entry name" value="matE"/>
    <property type="match status" value="1"/>
</dbReference>